<dbReference type="Proteomes" id="UP000004994">
    <property type="component" value="Chromosome 10"/>
</dbReference>
<reference evidence="2" key="2">
    <citation type="submission" date="2019-01" db="UniProtKB">
        <authorList>
            <consortium name="EnsemblPlants"/>
        </authorList>
    </citation>
    <scope>IDENTIFICATION</scope>
    <source>
        <strain evidence="2">cv. Heinz 1706</strain>
    </source>
</reference>
<evidence type="ECO:0000313" key="3">
    <source>
        <dbReference type="Proteomes" id="UP000004994"/>
    </source>
</evidence>
<protein>
    <recommendedName>
        <fullName evidence="1">C2H2-type domain-containing protein</fullName>
    </recommendedName>
</protein>
<reference evidence="2" key="1">
    <citation type="journal article" date="2012" name="Nature">
        <title>The tomato genome sequence provides insights into fleshy fruit evolution.</title>
        <authorList>
            <consortium name="Tomato Genome Consortium"/>
        </authorList>
    </citation>
    <scope>NUCLEOTIDE SEQUENCE [LARGE SCALE GENOMIC DNA]</scope>
    <source>
        <strain evidence="2">cv. Heinz 1706</strain>
    </source>
</reference>
<dbReference type="InParanoid" id="A0A3Q7IFA0"/>
<keyword evidence="3" id="KW-1185">Reference proteome</keyword>
<dbReference type="PANTHER" id="PTHR47487:SF14">
    <property type="entry name" value="U1-TYPE DOMAIN-CONTAINING PROTEIN"/>
    <property type="match status" value="1"/>
</dbReference>
<dbReference type="EnsemblPlants" id="Solyc10g044997.1.1">
    <property type="protein sequence ID" value="Solyc10g044997.1.1"/>
    <property type="gene ID" value="Solyc10g044997.1"/>
</dbReference>
<dbReference type="InterPro" id="IPR013087">
    <property type="entry name" value="Znf_C2H2_type"/>
</dbReference>
<dbReference type="Pfam" id="PF12874">
    <property type="entry name" value="zf-met"/>
    <property type="match status" value="1"/>
</dbReference>
<accession>A0A3Q7IFA0</accession>
<sequence>MSITLLEQNQCKPDTIFSGEKSKAKALTKEVADKPSLSSSLLVECLCDDLISSPNINDLPSLLIDNNVDNLRNNTAHEKQNNKEFTFWCETCKISTFSEKTIEAHRVGKKHVWNLQQLTGKDKQC</sequence>
<dbReference type="SUPFAM" id="SSF57667">
    <property type="entry name" value="beta-beta-alpha zinc fingers"/>
    <property type="match status" value="1"/>
</dbReference>
<dbReference type="InterPro" id="IPR036236">
    <property type="entry name" value="Znf_C2H2_sf"/>
</dbReference>
<name>A0A3Q7IFA0_SOLLC</name>
<evidence type="ECO:0000313" key="2">
    <source>
        <dbReference type="EnsemblPlants" id="Solyc10g044997.1.1"/>
    </source>
</evidence>
<feature type="domain" description="C2H2-type" evidence="1">
    <location>
        <begin position="87"/>
        <end position="111"/>
    </location>
</feature>
<dbReference type="Gene3D" id="3.30.160.60">
    <property type="entry name" value="Classic Zinc Finger"/>
    <property type="match status" value="1"/>
</dbReference>
<proteinExistence type="predicted"/>
<evidence type="ECO:0000259" key="1">
    <source>
        <dbReference type="Pfam" id="PF12874"/>
    </source>
</evidence>
<dbReference type="AlphaFoldDB" id="A0A3Q7IFA0"/>
<dbReference type="Gramene" id="Solyc10g044997.1.1">
    <property type="protein sequence ID" value="Solyc10g044997.1.1"/>
    <property type="gene ID" value="Solyc10g044997.1"/>
</dbReference>
<dbReference type="PANTHER" id="PTHR47487">
    <property type="entry name" value="OS06G0651300 PROTEIN-RELATED"/>
    <property type="match status" value="1"/>
</dbReference>
<organism evidence="2">
    <name type="scientific">Solanum lycopersicum</name>
    <name type="common">Tomato</name>
    <name type="synonym">Lycopersicon esculentum</name>
    <dbReference type="NCBI Taxonomy" id="4081"/>
    <lineage>
        <taxon>Eukaryota</taxon>
        <taxon>Viridiplantae</taxon>
        <taxon>Streptophyta</taxon>
        <taxon>Embryophyta</taxon>
        <taxon>Tracheophyta</taxon>
        <taxon>Spermatophyta</taxon>
        <taxon>Magnoliopsida</taxon>
        <taxon>eudicotyledons</taxon>
        <taxon>Gunneridae</taxon>
        <taxon>Pentapetalae</taxon>
        <taxon>asterids</taxon>
        <taxon>lamiids</taxon>
        <taxon>Solanales</taxon>
        <taxon>Solanaceae</taxon>
        <taxon>Solanoideae</taxon>
        <taxon>Solaneae</taxon>
        <taxon>Solanum</taxon>
        <taxon>Solanum subgen. Lycopersicon</taxon>
    </lineage>
</organism>